<gene>
    <name evidence="1" type="ORF">I6J18_01425</name>
</gene>
<protein>
    <submittedName>
        <fullName evidence="1">Uncharacterized protein</fullName>
    </submittedName>
</protein>
<dbReference type="RefSeq" id="WP_040374161.1">
    <property type="nucleotide sequence ID" value="NZ_CP068053.1"/>
</dbReference>
<name>A0A974S0R3_PERPY</name>
<organism evidence="1 2">
    <name type="scientific">Peribacillus psychrosaccharolyticus</name>
    <name type="common">Bacillus psychrosaccharolyticus</name>
    <dbReference type="NCBI Taxonomy" id="1407"/>
    <lineage>
        <taxon>Bacteria</taxon>
        <taxon>Bacillati</taxon>
        <taxon>Bacillota</taxon>
        <taxon>Bacilli</taxon>
        <taxon>Bacillales</taxon>
        <taxon>Bacillaceae</taxon>
        <taxon>Peribacillus</taxon>
    </lineage>
</organism>
<keyword evidence="2" id="KW-1185">Reference proteome</keyword>
<dbReference type="Proteomes" id="UP000595254">
    <property type="component" value="Chromosome"/>
</dbReference>
<dbReference type="KEGG" id="ppsr:I6J18_01425"/>
<proteinExistence type="predicted"/>
<evidence type="ECO:0000313" key="1">
    <source>
        <dbReference type="EMBL" id="QQT00628.1"/>
    </source>
</evidence>
<accession>A0A974S0R3</accession>
<reference evidence="1 2" key="1">
    <citation type="submission" date="2021-01" db="EMBL/GenBank/DDBJ databases">
        <title>FDA dAtabase for Regulatory Grade micrObial Sequences (FDA-ARGOS): Supporting development and validation of Infectious Disease Dx tests.</title>
        <authorList>
            <person name="Nelson B."/>
            <person name="Plummer A."/>
            <person name="Tallon L."/>
            <person name="Sadzewicz L."/>
            <person name="Zhao X."/>
            <person name="Boylan J."/>
            <person name="Ott S."/>
            <person name="Bowen H."/>
            <person name="Vavikolanu K."/>
            <person name="Mehta A."/>
            <person name="Aluvathingal J."/>
            <person name="Nadendla S."/>
            <person name="Myers T."/>
            <person name="Yan Y."/>
            <person name="Sichtig H."/>
        </authorList>
    </citation>
    <scope>NUCLEOTIDE SEQUENCE [LARGE SCALE GENOMIC DNA]</scope>
    <source>
        <strain evidence="1 2">FDAARGOS_1161</strain>
    </source>
</reference>
<sequence length="157" mass="18102">MIRIELEKNELNEIQSKQLHWSNLFDFDAIISFDYGEQKVHFETMHHLMTLGDLTKGIIVLLRSGKQSSYSGYGASYNKKLIIKRVKDRAFIELHIKKGDFMSVEVNPKVLALDFLRAIKNHIDYISSFQYDLIGAEELEGINLLIIELKQTINAVS</sequence>
<dbReference type="AlphaFoldDB" id="A0A974S0R3"/>
<evidence type="ECO:0000313" key="2">
    <source>
        <dbReference type="Proteomes" id="UP000595254"/>
    </source>
</evidence>
<dbReference type="EMBL" id="CP068053">
    <property type="protein sequence ID" value="QQT00628.1"/>
    <property type="molecule type" value="Genomic_DNA"/>
</dbReference>